<keyword evidence="5" id="KW-1003">Cell membrane</keyword>
<dbReference type="NCBIfam" id="TIGR02966">
    <property type="entry name" value="phoR_proteo"/>
    <property type="match status" value="1"/>
</dbReference>
<dbReference type="FunFam" id="1.10.287.130:FF:000008">
    <property type="entry name" value="Two-component sensor histidine kinase"/>
    <property type="match status" value="1"/>
</dbReference>
<evidence type="ECO:0000256" key="11">
    <source>
        <dbReference type="ARBA" id="ARBA00022840"/>
    </source>
</evidence>
<dbReference type="FunFam" id="3.30.565.10:FF:000006">
    <property type="entry name" value="Sensor histidine kinase WalK"/>
    <property type="match status" value="1"/>
</dbReference>
<feature type="transmembrane region" description="Helical" evidence="15">
    <location>
        <begin position="30"/>
        <end position="48"/>
    </location>
</feature>
<dbReference type="PATRIC" id="fig|445709.3.peg.2398"/>
<dbReference type="STRING" id="445709.ABW99_11285"/>
<evidence type="ECO:0000256" key="15">
    <source>
        <dbReference type="SAM" id="Phobius"/>
    </source>
</evidence>
<accession>A0A0G3ENQ2</accession>
<evidence type="ECO:0000256" key="5">
    <source>
        <dbReference type="ARBA" id="ARBA00022475"/>
    </source>
</evidence>
<keyword evidence="8 15" id="KW-0812">Transmembrane</keyword>
<dbReference type="EC" id="2.7.13.3" evidence="3"/>
<dbReference type="EMBL" id="CP011568">
    <property type="protein sequence ID" value="AKJ68708.1"/>
    <property type="molecule type" value="Genomic_DNA"/>
</dbReference>
<dbReference type="GO" id="GO:0000155">
    <property type="term" value="F:phosphorelay sensor kinase activity"/>
    <property type="evidence" value="ECO:0007669"/>
    <property type="project" value="InterPro"/>
</dbReference>
<dbReference type="PRINTS" id="PR00344">
    <property type="entry name" value="BCTRLSENSOR"/>
</dbReference>
<dbReference type="InterPro" id="IPR036890">
    <property type="entry name" value="HATPase_C_sf"/>
</dbReference>
<sequence length="448" mass="50622">MNIIWARTVALACLLGAVAAALGWLFGSKIGFAFAIAALLLQVFFNTFHAQRLWRLLDAPVYGEVPSAIGMWGEIYYRLYRLAKRWHNQVRQVEQQHNRFIQAIQASPNGVVMLDEHNQIEWCNAISERHFGLNARRDVRQQITHLLRQPEFVHYLAMHRYDEALSMHHMGEQHNNVLSVQVFPYGDNRKLILSHDITQLERTETMRRDFVANVSHELKTPLTVLSGFLETMKELPLNEEEKERYLDIMQRQAERMKNIVDDLLTLAKLEGNTLPPVDQRLDMKRIVKQLGIDAAGLSNQTHDISVDCESGLAVLGSETELQSAFSNLVSNAVRYTPAKGRIKIDWRGTEDGGAIFSVTDSGLGIPAQHIPRLTERFYRIDRSRSRDTGGTGLGLAIVKHVLTRHQAHLDIKSQEGRGSTFSIVFPASRIARDQVQGDAATASSASRD</sequence>
<dbReference type="CDD" id="cd00082">
    <property type="entry name" value="HisKA"/>
    <property type="match status" value="1"/>
</dbReference>
<dbReference type="Proteomes" id="UP000036700">
    <property type="component" value="Chromosome"/>
</dbReference>
<dbReference type="GO" id="GO:0005886">
    <property type="term" value="C:plasma membrane"/>
    <property type="evidence" value="ECO:0007669"/>
    <property type="project" value="UniProtKB-SubCell"/>
</dbReference>
<dbReference type="InterPro" id="IPR036097">
    <property type="entry name" value="HisK_dim/P_sf"/>
</dbReference>
<evidence type="ECO:0000256" key="10">
    <source>
        <dbReference type="ARBA" id="ARBA00022777"/>
    </source>
</evidence>
<evidence type="ECO:0000256" key="1">
    <source>
        <dbReference type="ARBA" id="ARBA00000085"/>
    </source>
</evidence>
<evidence type="ECO:0000256" key="6">
    <source>
        <dbReference type="ARBA" id="ARBA00022553"/>
    </source>
</evidence>
<dbReference type="SUPFAM" id="SSF55785">
    <property type="entry name" value="PYP-like sensor domain (PAS domain)"/>
    <property type="match status" value="1"/>
</dbReference>
<keyword evidence="13" id="KW-0902">Two-component regulatory system</keyword>
<dbReference type="SMART" id="SM00387">
    <property type="entry name" value="HATPase_c"/>
    <property type="match status" value="1"/>
</dbReference>
<evidence type="ECO:0000256" key="12">
    <source>
        <dbReference type="ARBA" id="ARBA00022989"/>
    </source>
</evidence>
<proteinExistence type="predicted"/>
<evidence type="ECO:0000259" key="16">
    <source>
        <dbReference type="PROSITE" id="PS50109"/>
    </source>
</evidence>
<dbReference type="SUPFAM" id="SSF55874">
    <property type="entry name" value="ATPase domain of HSP90 chaperone/DNA topoisomerase II/histidine kinase"/>
    <property type="match status" value="1"/>
</dbReference>
<comment type="catalytic activity">
    <reaction evidence="1">
        <text>ATP + protein L-histidine = ADP + protein N-phospho-L-histidine.</text>
        <dbReference type="EC" id="2.7.13.3"/>
    </reaction>
</comment>
<dbReference type="OrthoDB" id="9813151at2"/>
<feature type="domain" description="Histidine kinase" evidence="16">
    <location>
        <begin position="213"/>
        <end position="429"/>
    </location>
</feature>
<dbReference type="InterPro" id="IPR004358">
    <property type="entry name" value="Sig_transdc_His_kin-like_C"/>
</dbReference>
<dbReference type="InterPro" id="IPR021766">
    <property type="entry name" value="PhoR_N"/>
</dbReference>
<dbReference type="RefSeq" id="WP_047214571.1">
    <property type="nucleotide sequence ID" value="NZ_CP011568.3"/>
</dbReference>
<dbReference type="Gene3D" id="3.30.565.10">
    <property type="entry name" value="Histidine kinase-like ATPase, C-terminal domain"/>
    <property type="match status" value="1"/>
</dbReference>
<dbReference type="PANTHER" id="PTHR45453">
    <property type="entry name" value="PHOSPHATE REGULON SENSOR PROTEIN PHOR"/>
    <property type="match status" value="1"/>
</dbReference>
<evidence type="ECO:0000256" key="14">
    <source>
        <dbReference type="ARBA" id="ARBA00023136"/>
    </source>
</evidence>
<dbReference type="InterPro" id="IPR003661">
    <property type="entry name" value="HisK_dim/P_dom"/>
</dbReference>
<dbReference type="AlphaFoldDB" id="A0A0G3ENQ2"/>
<dbReference type="KEGG" id="ptx:ABW99_11285"/>
<evidence type="ECO:0000256" key="4">
    <source>
        <dbReference type="ARBA" id="ARBA00022448"/>
    </source>
</evidence>
<dbReference type="InterPro" id="IPR003594">
    <property type="entry name" value="HATPase_dom"/>
</dbReference>
<name>A0A0G3ENQ2_9BURK</name>
<dbReference type="GO" id="GO:0004721">
    <property type="term" value="F:phosphoprotein phosphatase activity"/>
    <property type="evidence" value="ECO:0007669"/>
    <property type="project" value="InterPro"/>
</dbReference>
<keyword evidence="10 17" id="KW-0418">Kinase</keyword>
<dbReference type="PANTHER" id="PTHR45453:SF1">
    <property type="entry name" value="PHOSPHATE REGULON SENSOR PROTEIN PHOR"/>
    <property type="match status" value="1"/>
</dbReference>
<keyword evidence="9" id="KW-0547">Nucleotide-binding</keyword>
<reference evidence="18" key="1">
    <citation type="submission" date="2015-06" db="EMBL/GenBank/DDBJ databases">
        <authorList>
            <person name="Lim Y.L."/>
            <person name="Ee R."/>
            <person name="Yong D."/>
            <person name="How K.Y."/>
            <person name="Yin W.F."/>
            <person name="Chan K.G."/>
        </authorList>
    </citation>
    <scope>NUCLEOTIDE SEQUENCE [LARGE SCALE GENOMIC DNA]</scope>
    <source>
        <strain evidence="18">DSM 25325</strain>
    </source>
</reference>
<dbReference type="GO" id="GO:0016036">
    <property type="term" value="P:cellular response to phosphate starvation"/>
    <property type="evidence" value="ECO:0007669"/>
    <property type="project" value="TreeGrafter"/>
</dbReference>
<dbReference type="SMART" id="SM00388">
    <property type="entry name" value="HisKA"/>
    <property type="match status" value="1"/>
</dbReference>
<keyword evidence="14 15" id="KW-0472">Membrane</keyword>
<evidence type="ECO:0000256" key="3">
    <source>
        <dbReference type="ARBA" id="ARBA00012438"/>
    </source>
</evidence>
<comment type="subcellular location">
    <subcellularLocation>
        <location evidence="2">Cell inner membrane</location>
        <topology evidence="2">Multi-pass membrane protein</topology>
    </subcellularLocation>
</comment>
<dbReference type="Pfam" id="PF00512">
    <property type="entry name" value="HisKA"/>
    <property type="match status" value="1"/>
</dbReference>
<organism evidence="17 18">
    <name type="scientific">Pandoraea thiooxydans</name>
    <dbReference type="NCBI Taxonomy" id="445709"/>
    <lineage>
        <taxon>Bacteria</taxon>
        <taxon>Pseudomonadati</taxon>
        <taxon>Pseudomonadota</taxon>
        <taxon>Betaproteobacteria</taxon>
        <taxon>Burkholderiales</taxon>
        <taxon>Burkholderiaceae</taxon>
        <taxon>Pandoraea</taxon>
    </lineage>
</organism>
<evidence type="ECO:0000256" key="9">
    <source>
        <dbReference type="ARBA" id="ARBA00022741"/>
    </source>
</evidence>
<keyword evidence="18" id="KW-1185">Reference proteome</keyword>
<evidence type="ECO:0000313" key="17">
    <source>
        <dbReference type="EMBL" id="AKJ68708.1"/>
    </source>
</evidence>
<dbReference type="InterPro" id="IPR005467">
    <property type="entry name" value="His_kinase_dom"/>
</dbReference>
<evidence type="ECO:0000313" key="18">
    <source>
        <dbReference type="Proteomes" id="UP000036700"/>
    </source>
</evidence>
<keyword evidence="6" id="KW-0597">Phosphoprotein</keyword>
<dbReference type="InterPro" id="IPR050351">
    <property type="entry name" value="BphY/WalK/GraS-like"/>
</dbReference>
<evidence type="ECO:0000256" key="13">
    <source>
        <dbReference type="ARBA" id="ARBA00023012"/>
    </source>
</evidence>
<keyword evidence="7" id="KW-0808">Transferase</keyword>
<protein>
    <recommendedName>
        <fullName evidence="3">histidine kinase</fullName>
        <ecNumber evidence="3">2.7.13.3</ecNumber>
    </recommendedName>
</protein>
<dbReference type="PROSITE" id="PS50109">
    <property type="entry name" value="HIS_KIN"/>
    <property type="match status" value="1"/>
</dbReference>
<dbReference type="Gene3D" id="3.30.450.20">
    <property type="entry name" value="PAS domain"/>
    <property type="match status" value="1"/>
</dbReference>
<dbReference type="Pfam" id="PF11808">
    <property type="entry name" value="PhoR"/>
    <property type="match status" value="1"/>
</dbReference>
<dbReference type="GO" id="GO:0005524">
    <property type="term" value="F:ATP binding"/>
    <property type="evidence" value="ECO:0007669"/>
    <property type="project" value="UniProtKB-KW"/>
</dbReference>
<dbReference type="InterPro" id="IPR035965">
    <property type="entry name" value="PAS-like_dom_sf"/>
</dbReference>
<keyword evidence="4" id="KW-0813">Transport</keyword>
<keyword evidence="11" id="KW-0067">ATP-binding</keyword>
<evidence type="ECO:0000256" key="2">
    <source>
        <dbReference type="ARBA" id="ARBA00004429"/>
    </source>
</evidence>
<evidence type="ECO:0000256" key="8">
    <source>
        <dbReference type="ARBA" id="ARBA00022692"/>
    </source>
</evidence>
<dbReference type="Gene3D" id="1.10.287.130">
    <property type="match status" value="1"/>
</dbReference>
<dbReference type="Pfam" id="PF02518">
    <property type="entry name" value="HATPase_c"/>
    <property type="match status" value="1"/>
</dbReference>
<dbReference type="InterPro" id="IPR014310">
    <property type="entry name" value="Sig_transdc_His_kinase_PhoR"/>
</dbReference>
<dbReference type="SUPFAM" id="SSF47384">
    <property type="entry name" value="Homodimeric domain of signal transducing histidine kinase"/>
    <property type="match status" value="1"/>
</dbReference>
<keyword evidence="12 15" id="KW-1133">Transmembrane helix</keyword>
<evidence type="ECO:0000256" key="7">
    <source>
        <dbReference type="ARBA" id="ARBA00022679"/>
    </source>
</evidence>
<gene>
    <name evidence="17" type="ORF">ABW99_11285</name>
</gene>